<evidence type="ECO:0000313" key="5">
    <source>
        <dbReference type="Proteomes" id="UP000237438"/>
    </source>
</evidence>
<evidence type="ECO:0000313" key="4">
    <source>
        <dbReference type="EMBL" id="POS86399.1"/>
    </source>
</evidence>
<dbReference type="AlphaFoldDB" id="A0A2S4PWH3"/>
<feature type="region of interest" description="Disordered" evidence="3">
    <location>
        <begin position="1"/>
        <end position="24"/>
    </location>
</feature>
<evidence type="ECO:0008006" key="6">
    <source>
        <dbReference type="Google" id="ProtNLM"/>
    </source>
</evidence>
<feature type="region of interest" description="Disordered" evidence="3">
    <location>
        <begin position="750"/>
        <end position="792"/>
    </location>
</feature>
<comment type="caution">
    <text evidence="4">The sequence shown here is derived from an EMBL/GenBank/DDBJ whole genome shotgun (WGS) entry which is preliminary data.</text>
</comment>
<feature type="region of interest" description="Disordered" evidence="3">
    <location>
        <begin position="968"/>
        <end position="992"/>
    </location>
</feature>
<keyword evidence="1" id="KW-0880">Kelch repeat</keyword>
<dbReference type="GO" id="GO:0045454">
    <property type="term" value="P:cell redox homeostasis"/>
    <property type="evidence" value="ECO:0007669"/>
    <property type="project" value="TreeGrafter"/>
</dbReference>
<feature type="compositionally biased region" description="Basic and acidic residues" evidence="3">
    <location>
        <begin position="763"/>
        <end position="773"/>
    </location>
</feature>
<feature type="compositionally biased region" description="Low complexity" evidence="3">
    <location>
        <begin position="114"/>
        <end position="153"/>
    </location>
</feature>
<proteinExistence type="predicted"/>
<feature type="compositionally biased region" description="Polar residues" evidence="3">
    <location>
        <begin position="774"/>
        <end position="792"/>
    </location>
</feature>
<dbReference type="Gene3D" id="2.120.10.80">
    <property type="entry name" value="Kelch-type beta propeller"/>
    <property type="match status" value="1"/>
</dbReference>
<dbReference type="PANTHER" id="PTHR43503:SF2">
    <property type="entry name" value="NEGATIVE REGULATOR OF SPORULATION MDS3-RELATED"/>
    <property type="match status" value="1"/>
</dbReference>
<feature type="region of interest" description="Disordered" evidence="3">
    <location>
        <begin position="1018"/>
        <end position="1038"/>
    </location>
</feature>
<keyword evidence="2" id="KW-0677">Repeat</keyword>
<evidence type="ECO:0000256" key="1">
    <source>
        <dbReference type="ARBA" id="ARBA00022441"/>
    </source>
</evidence>
<dbReference type="InterPro" id="IPR011333">
    <property type="entry name" value="SKP1/BTB/POZ_sf"/>
</dbReference>
<feature type="compositionally biased region" description="Polar residues" evidence="3">
    <location>
        <begin position="154"/>
        <end position="164"/>
    </location>
</feature>
<feature type="compositionally biased region" description="Basic and acidic residues" evidence="3">
    <location>
        <begin position="186"/>
        <end position="199"/>
    </location>
</feature>
<feature type="compositionally biased region" description="Polar residues" evidence="3">
    <location>
        <begin position="15"/>
        <end position="24"/>
    </location>
</feature>
<organism evidence="4 5">
    <name type="scientific">Erysiphe pulchra</name>
    <dbReference type="NCBI Taxonomy" id="225359"/>
    <lineage>
        <taxon>Eukaryota</taxon>
        <taxon>Fungi</taxon>
        <taxon>Dikarya</taxon>
        <taxon>Ascomycota</taxon>
        <taxon>Pezizomycotina</taxon>
        <taxon>Leotiomycetes</taxon>
        <taxon>Erysiphales</taxon>
        <taxon>Erysiphaceae</taxon>
        <taxon>Erysiphe</taxon>
    </lineage>
</organism>
<feature type="compositionally biased region" description="Polar residues" evidence="3">
    <location>
        <begin position="934"/>
        <end position="951"/>
    </location>
</feature>
<dbReference type="GO" id="GO:0005739">
    <property type="term" value="C:mitochondrion"/>
    <property type="evidence" value="ECO:0007669"/>
    <property type="project" value="TreeGrafter"/>
</dbReference>
<accession>A0A2S4PWH3</accession>
<protein>
    <recommendedName>
        <fullName evidence="6">BTB domain-containing protein</fullName>
    </recommendedName>
</protein>
<dbReference type="Pfam" id="PF24681">
    <property type="entry name" value="Kelch_KLHDC2_KLHL20_DRC7"/>
    <property type="match status" value="1"/>
</dbReference>
<dbReference type="STRING" id="225359.A0A2S4PWH3"/>
<feature type="region of interest" description="Disordered" evidence="3">
    <location>
        <begin position="176"/>
        <end position="237"/>
    </location>
</feature>
<gene>
    <name evidence="4" type="ORF">EPUL_001487</name>
</gene>
<dbReference type="EMBL" id="PEDP01000339">
    <property type="protein sequence ID" value="POS86399.1"/>
    <property type="molecule type" value="Genomic_DNA"/>
</dbReference>
<evidence type="ECO:0000256" key="2">
    <source>
        <dbReference type="ARBA" id="ARBA00022737"/>
    </source>
</evidence>
<sequence length="1163" mass="124903">MADKIIQRPPGSLETKLSASYDSDISQTERADFLSGVRKGFKRLGGSISTRQRILQPIPSTERSNSSLDAPLTANPDRPAATAKKGHARSTSDLGKPLPATPVSPTIDELLRESSSSSQTSPPASASTSASTQISTPASTSNSTPTSITSNTPLNGSRTNTMDSSTSAISYKNIAPKLSGNFNDSSRSDGDDERKDDAISSKNTQSSSTAPSPSQKPRSSGINSGLTTTPGTSSQHLSGLMCNVHRTTGQEPPPLVGATTTILGDKLYVFGGRVLSRTRPVLTSDLYELDLIHRHWLRLSVTGDIPPPRYFHSFCALGDTKLVCFGGMSPAPSQGQVQAVAVLQNPDAQPEVVVMSDIYIFDTPTRKWSFIPTQEAPQGRYAHCTTILPSSANFSSGVPEIPSTNSQSPIYLGAALNAVSQGAHLDGTGGAEMVVVGGQDSTNHYIEQISVFNFRSLRWTSTQILMKSCGAYRSVVAPLSSKVLSCLGKSSPLTPKSDVTSVGGGSSLDVKESGSSMLIYSNYNFLDVKLELQIRSPEGILIEKQMQGNFSPPGLRFPNGGVIGTNFVVSGTYLTSSKQEYALWALDLHTLTWSRIDAGGSVFSQGSWNRGVLWSRRNTFVILGNRKRSLVEDYNHRRINFTNVCMVELEAFGFYENPRKVSPMSSFISASSPLSHSTIKQALMSGWTPGGCALSAAARELGNLALGMKQLADMEIICVNGDRVPVNSRIIAKRWGPYFVRLLQEGTATTSDTSDAATLRPPDPIHRSGHRDSNITITPNPDHPSNMSQSSTTIGNLSYTSAGLFEISAIVNPPDVTSLPPISRPRILFLPHTQLTVQALLHFLYTAALPPSTSPLCTPQILCSLLQIARPYQVDGLLEAVVERLHSILDSRNAAAVFNASAMAAGGCDTLSFIENYYSDSKASSFHSEDENSYSKVPVSNETTPPRLTINTSVGGIRQKLYEDEPISATESLGSDISSSDKSISDTGGDKKPTIWNGGISSVIGLQKRGLRGLMEGRRLRERGSSSNAGLKDGHGKGLSERSIQATWKATGLFPYNPNIVLLSSQLVTPQTTNQEIVLSELIGSSKAHQFLRLSENVMHQSPRVVCGQSPPISDNWCSDVESITAAINRKAARLGESLAEDEAKKASGKTASFSFVCNYWRF</sequence>
<feature type="compositionally biased region" description="Polar residues" evidence="3">
    <location>
        <begin position="216"/>
        <end position="237"/>
    </location>
</feature>
<feature type="compositionally biased region" description="Low complexity" evidence="3">
    <location>
        <begin position="204"/>
        <end position="215"/>
    </location>
</feature>
<reference evidence="4 5" key="1">
    <citation type="submission" date="2017-10" db="EMBL/GenBank/DDBJ databases">
        <title>Development of genomic resources for the powdery mildew, Erysiphe pulchra.</title>
        <authorList>
            <person name="Wadl P.A."/>
            <person name="Mack B.M."/>
            <person name="Moore G."/>
            <person name="Beltz S.B."/>
        </authorList>
    </citation>
    <scope>NUCLEOTIDE SEQUENCE [LARGE SCALE GENOMIC DNA]</scope>
    <source>
        <strain evidence="4">Cflorida</strain>
    </source>
</reference>
<name>A0A2S4PWH3_9PEZI</name>
<dbReference type="PANTHER" id="PTHR43503">
    <property type="entry name" value="MCG48959-RELATED"/>
    <property type="match status" value="1"/>
</dbReference>
<dbReference type="InterPro" id="IPR015915">
    <property type="entry name" value="Kelch-typ_b-propeller"/>
</dbReference>
<feature type="region of interest" description="Disordered" evidence="3">
    <location>
        <begin position="926"/>
        <end position="951"/>
    </location>
</feature>
<feature type="compositionally biased region" description="Low complexity" evidence="3">
    <location>
        <begin position="974"/>
        <end position="987"/>
    </location>
</feature>
<feature type="compositionally biased region" description="Polar residues" evidence="3">
    <location>
        <begin position="47"/>
        <end position="68"/>
    </location>
</feature>
<keyword evidence="5" id="KW-1185">Reference proteome</keyword>
<feature type="region of interest" description="Disordered" evidence="3">
    <location>
        <begin position="42"/>
        <end position="164"/>
    </location>
</feature>
<dbReference type="SUPFAM" id="SSF117281">
    <property type="entry name" value="Kelch motif"/>
    <property type="match status" value="1"/>
</dbReference>
<dbReference type="Gene3D" id="3.30.710.10">
    <property type="entry name" value="Potassium Channel Kv1.1, Chain A"/>
    <property type="match status" value="1"/>
</dbReference>
<dbReference type="GO" id="GO:0005829">
    <property type="term" value="C:cytosol"/>
    <property type="evidence" value="ECO:0007669"/>
    <property type="project" value="TreeGrafter"/>
</dbReference>
<evidence type="ECO:0000256" key="3">
    <source>
        <dbReference type="SAM" id="MobiDB-lite"/>
    </source>
</evidence>
<dbReference type="Proteomes" id="UP000237438">
    <property type="component" value="Unassembled WGS sequence"/>
</dbReference>
<dbReference type="OrthoDB" id="10001928at2759"/>